<name>A0ACB6RCZ6_9PLEO</name>
<evidence type="ECO:0000313" key="2">
    <source>
        <dbReference type="Proteomes" id="UP000799755"/>
    </source>
</evidence>
<sequence>MVVLRIRTGSQTKLTLSNGGTLPYLGLTLRLTRKPISNHDPVCRRIRYFSTINGSSAVAFVLVYRTINSFLVLQDFFFSTINFISFTFTLFQ</sequence>
<gene>
    <name evidence="1" type="ORF">BDR25DRAFT_348874</name>
</gene>
<proteinExistence type="predicted"/>
<accession>A0ACB6RCZ6</accession>
<protein>
    <submittedName>
        <fullName evidence="1">Uncharacterized protein</fullName>
    </submittedName>
</protein>
<dbReference type="EMBL" id="MU003493">
    <property type="protein sequence ID" value="KAF2476972.1"/>
    <property type="molecule type" value="Genomic_DNA"/>
</dbReference>
<organism evidence="1 2">
    <name type="scientific">Lindgomyces ingoldianus</name>
    <dbReference type="NCBI Taxonomy" id="673940"/>
    <lineage>
        <taxon>Eukaryota</taxon>
        <taxon>Fungi</taxon>
        <taxon>Dikarya</taxon>
        <taxon>Ascomycota</taxon>
        <taxon>Pezizomycotina</taxon>
        <taxon>Dothideomycetes</taxon>
        <taxon>Pleosporomycetidae</taxon>
        <taxon>Pleosporales</taxon>
        <taxon>Lindgomycetaceae</taxon>
        <taxon>Lindgomyces</taxon>
    </lineage>
</organism>
<evidence type="ECO:0000313" key="1">
    <source>
        <dbReference type="EMBL" id="KAF2476972.1"/>
    </source>
</evidence>
<comment type="caution">
    <text evidence="1">The sequence shown here is derived from an EMBL/GenBank/DDBJ whole genome shotgun (WGS) entry which is preliminary data.</text>
</comment>
<keyword evidence="2" id="KW-1185">Reference proteome</keyword>
<dbReference type="Proteomes" id="UP000799755">
    <property type="component" value="Unassembled WGS sequence"/>
</dbReference>
<reference evidence="1" key="1">
    <citation type="journal article" date="2020" name="Stud. Mycol.">
        <title>101 Dothideomycetes genomes: a test case for predicting lifestyles and emergence of pathogens.</title>
        <authorList>
            <person name="Haridas S."/>
            <person name="Albert R."/>
            <person name="Binder M."/>
            <person name="Bloem J."/>
            <person name="Labutti K."/>
            <person name="Salamov A."/>
            <person name="Andreopoulos B."/>
            <person name="Baker S."/>
            <person name="Barry K."/>
            <person name="Bills G."/>
            <person name="Bluhm B."/>
            <person name="Cannon C."/>
            <person name="Castanera R."/>
            <person name="Culley D."/>
            <person name="Daum C."/>
            <person name="Ezra D."/>
            <person name="Gonzalez J."/>
            <person name="Henrissat B."/>
            <person name="Kuo A."/>
            <person name="Liang C."/>
            <person name="Lipzen A."/>
            <person name="Lutzoni F."/>
            <person name="Magnuson J."/>
            <person name="Mondo S."/>
            <person name="Nolan M."/>
            <person name="Ohm R."/>
            <person name="Pangilinan J."/>
            <person name="Park H.-J."/>
            <person name="Ramirez L."/>
            <person name="Alfaro M."/>
            <person name="Sun H."/>
            <person name="Tritt A."/>
            <person name="Yoshinaga Y."/>
            <person name="Zwiers L.-H."/>
            <person name="Turgeon B."/>
            <person name="Goodwin S."/>
            <person name="Spatafora J."/>
            <person name="Crous P."/>
            <person name="Grigoriev I."/>
        </authorList>
    </citation>
    <scope>NUCLEOTIDE SEQUENCE</scope>
    <source>
        <strain evidence="1">ATCC 200398</strain>
    </source>
</reference>